<dbReference type="Gene3D" id="3.30.420.10">
    <property type="entry name" value="Ribonuclease H-like superfamily/Ribonuclease H"/>
    <property type="match status" value="1"/>
</dbReference>
<evidence type="ECO:0000256" key="2">
    <source>
        <dbReference type="ARBA" id="ARBA00022723"/>
    </source>
</evidence>
<feature type="coiled-coil region" evidence="4">
    <location>
        <begin position="366"/>
        <end position="393"/>
    </location>
</feature>
<dbReference type="InterPro" id="IPR039537">
    <property type="entry name" value="Retrotran_Ty1/copia-like"/>
</dbReference>
<comment type="caution">
    <text evidence="7">The sequence shown here is derived from an EMBL/GenBank/DDBJ whole genome shotgun (WGS) entry which is preliminary data.</text>
</comment>
<proteinExistence type="predicted"/>
<feature type="compositionally biased region" description="Basic and acidic residues" evidence="5">
    <location>
        <begin position="41"/>
        <end position="51"/>
    </location>
</feature>
<keyword evidence="3" id="KW-0378">Hydrolase</keyword>
<evidence type="ECO:0000259" key="6">
    <source>
        <dbReference type="PROSITE" id="PS50994"/>
    </source>
</evidence>
<accession>A0A6L2LYU0</accession>
<evidence type="ECO:0000256" key="1">
    <source>
        <dbReference type="ARBA" id="ARBA00022670"/>
    </source>
</evidence>
<keyword evidence="1" id="KW-0645">Protease</keyword>
<dbReference type="PANTHER" id="PTHR42648">
    <property type="entry name" value="TRANSPOSASE, PUTATIVE-RELATED"/>
    <property type="match status" value="1"/>
</dbReference>
<dbReference type="InterPro" id="IPR012337">
    <property type="entry name" value="RNaseH-like_sf"/>
</dbReference>
<evidence type="ECO:0000256" key="3">
    <source>
        <dbReference type="ARBA" id="ARBA00022801"/>
    </source>
</evidence>
<reference evidence="7" key="1">
    <citation type="journal article" date="2019" name="Sci. Rep.">
        <title>Draft genome of Tanacetum cinerariifolium, the natural source of mosquito coil.</title>
        <authorList>
            <person name="Yamashiro T."/>
            <person name="Shiraishi A."/>
            <person name="Satake H."/>
            <person name="Nakayama K."/>
        </authorList>
    </citation>
    <scope>NUCLEOTIDE SEQUENCE</scope>
</reference>
<keyword evidence="4" id="KW-0175">Coiled coil</keyword>
<evidence type="ECO:0000256" key="5">
    <source>
        <dbReference type="SAM" id="MobiDB-lite"/>
    </source>
</evidence>
<sequence>MKNESIASKSSEEIREEPMTVRSSAPIIEDWESDSEDECEDKTSTEQDKSIATKSGQVLVNAAKQSSAASTSTTRLKVNTAAIRPNVNVKSSYFKPHSPKRRHFNQKLAAKTNTFSRKNDTAKGKNVTTAGPKAVVNAAEGKKENAVKKEAEVSNDDSKDEDHVPTLSSDPLPSGKDSFILNELMVFYTILQEHILDLQEAKATQAKEIVALKKKVTKLNKWRKSRSRGLRRLKKFGLGRRVKPPMEKDSLGAQEDASKPGRMIEEINQNAEIAIDDETQGRINDDEMFGVDDLTGEEVVMDTTTVTTTIKDSAALKIDVTKDEITMAQALAGLKSIKPKVVVQEQEMSTTIPAAAITITTAMRIDEEYARKLEAEEQEAARLSRAQQDEEANNSWDNIQAMMDADRLLAKRLQAREMEEFSKVQKARLEIRKKQKVDENVKPVIDDSKELKKCMEIVPDDGDVVLIETIPLSSKSPTIIDYKIHKEGKKTYFKIIRPDGEYDLWLMRIEQYFLMTDYSLWEVIKNGNKVLKRIIGTVEQIYEPTSVEEKLDRKNKMKARGTLFMPLLNKDQLEFHSYKYAKLLMEAIEKRYGGNKEFMKVQRTLLKQQYKNFATSSSETLDQTFDSYQAKKEHLTNYALMLLTSSGSSSSSDSEKLEKAEKERDELKLTLEKFQNSSKSLNNLLENQVSDKVKTRLGYKAASPVVESFVNSSKMLENQENVMSISDKGYHAVTPPYTGNYIPRKPDLMFIDEQVESDFVDVVFNVASSDVKTVELKHESVNVKNKGVYSTIETKPIRKNKFSPSIIEDWNFDDESEVGFVPKVKVKTVRPSIEKIIKSDREKVDKVETSKLHKHYPRGNQRNWNNLMFQRPGSNFKMINKACFICGSFEHLHYVCDQRVVRPVWNNTKRVNKKNFANKMTHPHPKRRFVPHEILTKLGKLKTVGSPVNTVRPVNTINSKPIMNYSRPISNAFIKGHSQVIRPYNKYSTYKKTIFNKMVNTVRVKDTTARERVVQKEYKEKRVINSGCSRHMTGNKCYLFDYEDYDGGFVSFRDGKGRISSKGKIKTGTLDFDYVYTGRELKYNLFSVSQMCDKKNNVIFTDTKCIVLSSNFKLLDESQVFLRVPREDNIYSVDLKSVVPTGGIKKEFSVGRTPQQNGVGERKNKVLIEAARTMLVDSKLPTTFWAEAVNTACYVLNRALVIKPHNKTPYELIRGRPILIDFMKPFGCPVTILNTKDSLGKSNEKANEGFFFGYFVVRNGPDWLFDFDSLTISMNYEPVVAGKQTNGIVGTKDNIVDSVVDAGKKAIEVEESRDLDNGGQDDQVTKNKWAIGTKWVFKNKKDERGIVVKNKARLVAQGHTQEEDFVVYQMDVKSAFVYGKIKEEVYVCQHPGFEDLNFPDKVYKVEKAFYGLHRAPRACQEKYVADILKKFNFTTVKTTSTPMEPNKALVKDAKAKDVSSYSKTSHLHAVKKIFRYLKGQPKLGLWYPRDSPFKLEAYTNSDYARASLDRKSTTGENPSESDGFKQIVDFQNVNPIKYALTVSPMIYTSCIKQFWTSAKVKTVNDDVRLQALVDVKKNKSSSTMASAIIDLANNQKFNFSEYILKNMVKNLEAGVKFYMFPRLVQVFVNHQLGDMSHHKEIFVNPSLTKKEDASKQGRIAEIDANEDLFLIDETAQDQGRINDQDLFGVHDLDGDEVFVDVTTSEDVEQDATVTKSVKELKKPLKKKDQIALDEEVASKLEADIKAKIDKEERIEREKNEANKAIIKQSVLIESRRKYFATKRAEEIRNKPPTKEQAKVADDDTAELKRCLKIVSKDDDVAFEATPLSSKSLTIVDYKICKERKKSYFKIIRADGNSQNYLTFGTMFKNFNRKDLEVLRSIVKESFKKKKPVDDMDNLLFQTLKTMFEPHVEDII</sequence>
<feature type="compositionally biased region" description="Acidic residues" evidence="5">
    <location>
        <begin position="29"/>
        <end position="40"/>
    </location>
</feature>
<feature type="region of interest" description="Disordered" evidence="5">
    <location>
        <begin position="1"/>
        <end position="55"/>
    </location>
</feature>
<dbReference type="InterPro" id="IPR013103">
    <property type="entry name" value="RVT_2"/>
</dbReference>
<feature type="compositionally biased region" description="Basic and acidic residues" evidence="5">
    <location>
        <begin position="10"/>
        <end position="19"/>
    </location>
</feature>
<dbReference type="EMBL" id="BKCJ010005223">
    <property type="protein sequence ID" value="GEU65552.1"/>
    <property type="molecule type" value="Genomic_DNA"/>
</dbReference>
<dbReference type="InterPro" id="IPR036397">
    <property type="entry name" value="RNaseH_sf"/>
</dbReference>
<dbReference type="PANTHER" id="PTHR42648:SF32">
    <property type="entry name" value="RIBONUCLEASE H-LIKE DOMAIN, GAG-PRE-INTEGRASE DOMAIN PROTEIN-RELATED"/>
    <property type="match status" value="1"/>
</dbReference>
<feature type="coiled-coil region" evidence="4">
    <location>
        <begin position="1737"/>
        <end position="1767"/>
    </location>
</feature>
<dbReference type="Pfam" id="PF22936">
    <property type="entry name" value="Pol_BBD"/>
    <property type="match status" value="1"/>
</dbReference>
<feature type="compositionally biased region" description="Basic and acidic residues" evidence="5">
    <location>
        <begin position="140"/>
        <end position="164"/>
    </location>
</feature>
<feature type="region of interest" description="Disordered" evidence="5">
    <location>
        <begin position="112"/>
        <end position="173"/>
    </location>
</feature>
<dbReference type="GO" id="GO:0003676">
    <property type="term" value="F:nucleic acid binding"/>
    <property type="evidence" value="ECO:0007669"/>
    <property type="project" value="InterPro"/>
</dbReference>
<organism evidence="7">
    <name type="scientific">Tanacetum cinerariifolium</name>
    <name type="common">Dalmatian daisy</name>
    <name type="synonym">Chrysanthemum cinerariifolium</name>
    <dbReference type="NCBI Taxonomy" id="118510"/>
    <lineage>
        <taxon>Eukaryota</taxon>
        <taxon>Viridiplantae</taxon>
        <taxon>Streptophyta</taxon>
        <taxon>Embryophyta</taxon>
        <taxon>Tracheophyta</taxon>
        <taxon>Spermatophyta</taxon>
        <taxon>Magnoliopsida</taxon>
        <taxon>eudicotyledons</taxon>
        <taxon>Gunneridae</taxon>
        <taxon>Pentapetalae</taxon>
        <taxon>asterids</taxon>
        <taxon>campanulids</taxon>
        <taxon>Asterales</taxon>
        <taxon>Asteraceae</taxon>
        <taxon>Asteroideae</taxon>
        <taxon>Anthemideae</taxon>
        <taxon>Anthemidinae</taxon>
        <taxon>Tanacetum</taxon>
    </lineage>
</organism>
<evidence type="ECO:0000256" key="4">
    <source>
        <dbReference type="SAM" id="Coils"/>
    </source>
</evidence>
<dbReference type="InterPro" id="IPR001584">
    <property type="entry name" value="Integrase_cat-core"/>
</dbReference>
<dbReference type="InterPro" id="IPR054722">
    <property type="entry name" value="PolX-like_BBD"/>
</dbReference>
<dbReference type="Pfam" id="PF07727">
    <property type="entry name" value="RVT_2"/>
    <property type="match status" value="1"/>
</dbReference>
<dbReference type="SUPFAM" id="SSF53098">
    <property type="entry name" value="Ribonuclease H-like"/>
    <property type="match status" value="1"/>
</dbReference>
<dbReference type="GO" id="GO:0008233">
    <property type="term" value="F:peptidase activity"/>
    <property type="evidence" value="ECO:0007669"/>
    <property type="project" value="UniProtKB-KW"/>
</dbReference>
<feature type="coiled-coil region" evidence="4">
    <location>
        <begin position="650"/>
        <end position="684"/>
    </location>
</feature>
<keyword evidence="2" id="KW-0479">Metal-binding</keyword>
<feature type="domain" description="Integrase catalytic" evidence="6">
    <location>
        <begin position="1116"/>
        <end position="1217"/>
    </location>
</feature>
<evidence type="ECO:0000313" key="7">
    <source>
        <dbReference type="EMBL" id="GEU65552.1"/>
    </source>
</evidence>
<gene>
    <name evidence="7" type="ORF">Tci_037530</name>
</gene>
<name>A0A6L2LYU0_TANCI</name>
<dbReference type="PROSITE" id="PS50994">
    <property type="entry name" value="INTEGRASE"/>
    <property type="match status" value="1"/>
</dbReference>
<dbReference type="GO" id="GO:0006508">
    <property type="term" value="P:proteolysis"/>
    <property type="evidence" value="ECO:0007669"/>
    <property type="project" value="UniProtKB-KW"/>
</dbReference>
<protein>
    <recommendedName>
        <fullName evidence="6">Integrase catalytic domain-containing protein</fullName>
    </recommendedName>
</protein>
<dbReference type="GO" id="GO:0015074">
    <property type="term" value="P:DNA integration"/>
    <property type="evidence" value="ECO:0007669"/>
    <property type="project" value="InterPro"/>
</dbReference>
<dbReference type="GO" id="GO:0046872">
    <property type="term" value="F:metal ion binding"/>
    <property type="evidence" value="ECO:0007669"/>
    <property type="project" value="UniProtKB-KW"/>
</dbReference>